<accession>A0A6J4P6P0</accession>
<name>A0A6J4P6P0_9ACTN</name>
<feature type="compositionally biased region" description="Basic residues" evidence="1">
    <location>
        <begin position="62"/>
        <end position="90"/>
    </location>
</feature>
<feature type="non-terminal residue" evidence="2">
    <location>
        <position position="148"/>
    </location>
</feature>
<feature type="region of interest" description="Disordered" evidence="1">
    <location>
        <begin position="1"/>
        <end position="148"/>
    </location>
</feature>
<evidence type="ECO:0000256" key="1">
    <source>
        <dbReference type="SAM" id="MobiDB-lite"/>
    </source>
</evidence>
<proteinExistence type="predicted"/>
<feature type="compositionally biased region" description="Basic residues" evidence="1">
    <location>
        <begin position="40"/>
        <end position="50"/>
    </location>
</feature>
<dbReference type="AlphaFoldDB" id="A0A6J4P6P0"/>
<evidence type="ECO:0000313" key="2">
    <source>
        <dbReference type="EMBL" id="CAA9407756.1"/>
    </source>
</evidence>
<gene>
    <name evidence="2" type="ORF">AVDCRST_MAG06-2655</name>
</gene>
<organism evidence="2">
    <name type="scientific">uncultured Nocardioides sp</name>
    <dbReference type="NCBI Taxonomy" id="198441"/>
    <lineage>
        <taxon>Bacteria</taxon>
        <taxon>Bacillati</taxon>
        <taxon>Actinomycetota</taxon>
        <taxon>Actinomycetes</taxon>
        <taxon>Propionibacteriales</taxon>
        <taxon>Nocardioidaceae</taxon>
        <taxon>Nocardioides</taxon>
        <taxon>environmental samples</taxon>
    </lineage>
</organism>
<sequence>ERLAVRLRGRPAAPARGPLPLPRRPAQPAGVAVLPDVGAARRRRRRAARRHVLERDDGGGAARRHGDHRARALPRARRERPHGRHRRHARAALQGTPGRVPDRGRGGDGGQGPAAVRRGGSRQAGRPGGRVRPPAGWSGAVHPGPGRL</sequence>
<dbReference type="EMBL" id="CADCUP010000175">
    <property type="protein sequence ID" value="CAA9407756.1"/>
    <property type="molecule type" value="Genomic_DNA"/>
</dbReference>
<protein>
    <submittedName>
        <fullName evidence="2">Uncharacterized protein</fullName>
    </submittedName>
</protein>
<reference evidence="2" key="1">
    <citation type="submission" date="2020-02" db="EMBL/GenBank/DDBJ databases">
        <authorList>
            <person name="Meier V. D."/>
        </authorList>
    </citation>
    <scope>NUCLEOTIDE SEQUENCE</scope>
    <source>
        <strain evidence="2">AVDCRST_MAG06</strain>
    </source>
</reference>
<feature type="non-terminal residue" evidence="2">
    <location>
        <position position="1"/>
    </location>
</feature>